<name>B0C6B6_ACAM1</name>
<dbReference type="Gene3D" id="3.40.50.450">
    <property type="match status" value="1"/>
</dbReference>
<proteinExistence type="predicted"/>
<dbReference type="SUPFAM" id="SSF102405">
    <property type="entry name" value="MCP/YpsA-like"/>
    <property type="match status" value="1"/>
</dbReference>
<dbReference type="Proteomes" id="UP000000268">
    <property type="component" value="Chromosome"/>
</dbReference>
<evidence type="ECO:0000313" key="1">
    <source>
        <dbReference type="EMBL" id="ABW25210.1"/>
    </source>
</evidence>
<protein>
    <recommendedName>
        <fullName evidence="3">Molybdenum carrier</fullName>
    </recommendedName>
</protein>
<reference evidence="1 2" key="1">
    <citation type="journal article" date="2008" name="Proc. Natl. Acad. Sci. U.S.A.">
        <title>Niche adaptation and genome expansion in the chlorophyll d-producing cyanobacterium Acaryochloris marina.</title>
        <authorList>
            <person name="Swingley W.D."/>
            <person name="Chen M."/>
            <person name="Cheung P.C."/>
            <person name="Conrad A.L."/>
            <person name="Dejesa L.C."/>
            <person name="Hao J."/>
            <person name="Honchak B.M."/>
            <person name="Karbach L.E."/>
            <person name="Kurdoglu A."/>
            <person name="Lahiri S."/>
            <person name="Mastrian S.D."/>
            <person name="Miyashita H."/>
            <person name="Page L."/>
            <person name="Ramakrishna P."/>
            <person name="Satoh S."/>
            <person name="Sattley W.M."/>
            <person name="Shimada Y."/>
            <person name="Taylor H.L."/>
            <person name="Tomo T."/>
            <person name="Tsuchiya T."/>
            <person name="Wang Z.T."/>
            <person name="Raymond J."/>
            <person name="Mimuro M."/>
            <person name="Blankenship R.E."/>
            <person name="Touchman J.W."/>
        </authorList>
    </citation>
    <scope>NUCLEOTIDE SEQUENCE [LARGE SCALE GENOMIC DNA]</scope>
    <source>
        <strain evidence="2">MBIC 11017</strain>
    </source>
</reference>
<dbReference type="HOGENOM" id="CLU_108850_0_0_3"/>
<dbReference type="EMBL" id="CP000828">
    <property type="protein sequence ID" value="ABW25210.1"/>
    <property type="molecule type" value="Genomic_DNA"/>
</dbReference>
<dbReference type="eggNOG" id="COG1539">
    <property type="taxonomic scope" value="Bacteria"/>
</dbReference>
<evidence type="ECO:0000313" key="2">
    <source>
        <dbReference type="Proteomes" id="UP000000268"/>
    </source>
</evidence>
<sequence>MSGGQTGADRAALDWAMVMEIEHGGWCPQGRRAEDGIIPTCYHLQETPSSAYAQRTEWNIRDSDATVILSLSSLLGGGTLLTQQLAQQIEKPWIHLHAGMGIQNGAAHLHQFVSQFSIKVLNIAGPRQSEEPTIGEFLTQVMNTAFTRND</sequence>
<dbReference type="KEGG" id="amr:AM1_0123"/>
<dbReference type="InterPro" id="IPR024755">
    <property type="entry name" value="cpYpsA"/>
</dbReference>
<dbReference type="AlphaFoldDB" id="B0C6B6"/>
<keyword evidence="2" id="KW-1185">Reference proteome</keyword>
<accession>B0C6B6</accession>
<organism evidence="1 2">
    <name type="scientific">Acaryochloris marina (strain MBIC 11017)</name>
    <dbReference type="NCBI Taxonomy" id="329726"/>
    <lineage>
        <taxon>Bacteria</taxon>
        <taxon>Bacillati</taxon>
        <taxon>Cyanobacteriota</taxon>
        <taxon>Cyanophyceae</taxon>
        <taxon>Acaryochloridales</taxon>
        <taxon>Acaryochloridaceae</taxon>
        <taxon>Acaryochloris</taxon>
    </lineage>
</organism>
<evidence type="ECO:0008006" key="3">
    <source>
        <dbReference type="Google" id="ProtNLM"/>
    </source>
</evidence>
<dbReference type="STRING" id="329726.AM1_0123"/>
<dbReference type="Pfam" id="PF12694">
    <property type="entry name" value="cpYpsA"/>
    <property type="match status" value="1"/>
</dbReference>
<dbReference type="RefSeq" id="WP_012160829.1">
    <property type="nucleotide sequence ID" value="NC_009925.1"/>
</dbReference>
<gene>
    <name evidence="1" type="ordered locus">AM1_0123</name>
</gene>